<feature type="domain" description="CBM6" evidence="3">
    <location>
        <begin position="102"/>
        <end position="233"/>
    </location>
</feature>
<reference evidence="4" key="1">
    <citation type="submission" date="2020-10" db="EMBL/GenBank/DDBJ databases">
        <title>Taxonomic study of unclassified bacteria belonging to the class Ktedonobacteria.</title>
        <authorList>
            <person name="Yabe S."/>
            <person name="Wang C.M."/>
            <person name="Zheng Y."/>
            <person name="Sakai Y."/>
            <person name="Cavaletti L."/>
            <person name="Monciardini P."/>
            <person name="Donadio S."/>
        </authorList>
    </citation>
    <scope>NUCLEOTIDE SEQUENCE</scope>
    <source>
        <strain evidence="4">ID150040</strain>
    </source>
</reference>
<dbReference type="SUPFAM" id="SSF51011">
    <property type="entry name" value="Glycosyl hydrolase domain"/>
    <property type="match status" value="1"/>
</dbReference>
<comment type="similarity">
    <text evidence="1 2">Belongs to the glycosyl hydrolase 31 family.</text>
</comment>
<dbReference type="PROSITE" id="PS51175">
    <property type="entry name" value="CBM6"/>
    <property type="match status" value="2"/>
</dbReference>
<dbReference type="PANTHER" id="PTHR43863:SF2">
    <property type="entry name" value="MALTASE-GLUCOAMYLASE"/>
    <property type="match status" value="1"/>
</dbReference>
<dbReference type="InterPro" id="IPR033403">
    <property type="entry name" value="DUF5110"/>
</dbReference>
<keyword evidence="2" id="KW-0326">Glycosidase</keyword>
<sequence>MVLTPRLVRAEYAEDGKFQDATTFNIINRSFPAVAYTTRVINGWREIQTADLLMRYKENSGVFSPTNLTVHLQGQSLSPSAQSSQIIPDWGLAAMMPCMFAQACEAENATLSGGEMIRSDHKNAGGTGFVADFGVRGATTTWTLHDVPVSGNEMLAIHYANSTGGDGQTTARTLSLYVNGSKTGTITLPTTANWDTWGTVQSTARLQAGDNTVALVCDTGDSCNVNIDTLTILETCVLGQICQGENATLTGGTTVAADHPGFIGTGFVAGYEQTGATTNWTIHNVSQESDAVLSIRYADFLASDSQITSRTLSLSVNGGQPNTVTFAPTMSWDSWNTFTQKIHLKAGDNTIALSCGSGNSCRVNIDAIAVTSPTAPLPLMTPANLGGWERSLDQQSDASPLNNGLLSRDGWYLLDDSQTALWNTKDWPTSRPVRQGAYQDGYFFGYGHQYEAALKDLAQLTGTSPLLPRWAFGNWYSRYFAYKDTDYEQTLLPKFRSEHVPLDALVIDTDWKSPTQWNGWNWNASLFPDPQAFLNWANTQGLHVTLNIHSSIQGDDPQFASTNQTAGGLTSTGNNTYVWDWSNQAQATSYMNLHHPFDKQGVRFWWLDWCCDASQVSMAGLNPDGWINYLYAKDATDQGLRGFAFSRMGSGYHNYANDSYTVLSGPWSNHRTTIQFTGDTQPTWQMLSFESAFTQKEGNVGQTYVTHDIGSFAGKHLSDDMYVRWVQLGTFQPIFRLHSDHGDRLPWDYDDAARLPAEQFMQLREALIPYLYTLSWQAYSSGLPMVRGLYLTYPEAPEAYAFDREYMLGDQMLVAPITTPGSTASTSVWFPPGTWTDVFTGKTYTGPIVQTITADLTKMPVFIKAGGILPSQPAMDYATQKSANPLTLDVFTGADGSFTLYEDSGEGLDYQHNNYALTPISYSQGQATVQIGAAQGHYAQQPTQRQYALNLINVKAAPSSVTVNGQTLKQASSGVGWNYDANAQMVHVTVDQQSAQAALVIKLNS</sequence>
<dbReference type="Proteomes" id="UP000597444">
    <property type="component" value="Unassembled WGS sequence"/>
</dbReference>
<dbReference type="InterPro" id="IPR008979">
    <property type="entry name" value="Galactose-bd-like_sf"/>
</dbReference>
<dbReference type="SUPFAM" id="SSF49785">
    <property type="entry name" value="Galactose-binding domain-like"/>
    <property type="match status" value="2"/>
</dbReference>
<dbReference type="InterPro" id="IPR051816">
    <property type="entry name" value="Glycosyl_Hydrolase_31"/>
</dbReference>
<organism evidence="4 5">
    <name type="scientific">Reticulibacter mediterranei</name>
    <dbReference type="NCBI Taxonomy" id="2778369"/>
    <lineage>
        <taxon>Bacteria</taxon>
        <taxon>Bacillati</taxon>
        <taxon>Chloroflexota</taxon>
        <taxon>Ktedonobacteria</taxon>
        <taxon>Ktedonobacterales</taxon>
        <taxon>Reticulibacteraceae</taxon>
        <taxon>Reticulibacter</taxon>
    </lineage>
</organism>
<keyword evidence="2" id="KW-0378">Hydrolase</keyword>
<comment type="caution">
    <text evidence="4">The sequence shown here is derived from an EMBL/GenBank/DDBJ whole genome shotgun (WGS) entry which is preliminary data.</text>
</comment>
<dbReference type="CDD" id="cd04083">
    <property type="entry name" value="CBM35_Lmo2446-like"/>
    <property type="match status" value="2"/>
</dbReference>
<dbReference type="PANTHER" id="PTHR43863">
    <property type="entry name" value="HYDROLASE, PUTATIVE (AFU_ORTHOLOGUE AFUA_1G03140)-RELATED"/>
    <property type="match status" value="1"/>
</dbReference>
<feature type="domain" description="CBM6" evidence="3">
    <location>
        <begin position="240"/>
        <end position="371"/>
    </location>
</feature>
<dbReference type="InterPro" id="IPR005084">
    <property type="entry name" value="CBM6"/>
</dbReference>
<dbReference type="GO" id="GO:0005975">
    <property type="term" value="P:carbohydrate metabolic process"/>
    <property type="evidence" value="ECO:0007669"/>
    <property type="project" value="InterPro"/>
</dbReference>
<evidence type="ECO:0000256" key="2">
    <source>
        <dbReference type="RuleBase" id="RU361185"/>
    </source>
</evidence>
<name>A0A8J3N841_9CHLR</name>
<dbReference type="EMBL" id="BNJK01000002">
    <property type="protein sequence ID" value="GHO99293.1"/>
    <property type="molecule type" value="Genomic_DNA"/>
</dbReference>
<dbReference type="Gene3D" id="2.60.120.260">
    <property type="entry name" value="Galactose-binding domain-like"/>
    <property type="match status" value="2"/>
</dbReference>
<dbReference type="Pfam" id="PF01055">
    <property type="entry name" value="Glyco_hydro_31_2nd"/>
    <property type="match status" value="1"/>
</dbReference>
<proteinExistence type="inferred from homology"/>
<dbReference type="Gene3D" id="2.60.40.1180">
    <property type="entry name" value="Golgi alpha-mannosidase II"/>
    <property type="match status" value="2"/>
</dbReference>
<evidence type="ECO:0000313" key="4">
    <source>
        <dbReference type="EMBL" id="GHO99293.1"/>
    </source>
</evidence>
<dbReference type="GO" id="GO:0004553">
    <property type="term" value="F:hydrolase activity, hydrolyzing O-glycosyl compounds"/>
    <property type="evidence" value="ECO:0007669"/>
    <property type="project" value="InterPro"/>
</dbReference>
<evidence type="ECO:0000313" key="5">
    <source>
        <dbReference type="Proteomes" id="UP000597444"/>
    </source>
</evidence>
<keyword evidence="5" id="KW-1185">Reference proteome</keyword>
<dbReference type="Pfam" id="PF17137">
    <property type="entry name" value="DUF5110"/>
    <property type="match status" value="1"/>
</dbReference>
<evidence type="ECO:0000256" key="1">
    <source>
        <dbReference type="ARBA" id="ARBA00007806"/>
    </source>
</evidence>
<gene>
    <name evidence="4" type="ORF">KSF_093410</name>
</gene>
<dbReference type="SUPFAM" id="SSF51445">
    <property type="entry name" value="(Trans)glycosidases"/>
    <property type="match status" value="1"/>
</dbReference>
<dbReference type="Pfam" id="PF21365">
    <property type="entry name" value="Glyco_hydro_31_3rd"/>
    <property type="match status" value="1"/>
</dbReference>
<dbReference type="CDD" id="cd06595">
    <property type="entry name" value="GH31_u1"/>
    <property type="match status" value="1"/>
</dbReference>
<dbReference type="AlphaFoldDB" id="A0A8J3N841"/>
<protein>
    <submittedName>
        <fullName evidence="4">Alpha-xylosidase</fullName>
    </submittedName>
</protein>
<accession>A0A8J3N841</accession>
<dbReference type="InterPro" id="IPR017853">
    <property type="entry name" value="GH"/>
</dbReference>
<dbReference type="GO" id="GO:0030246">
    <property type="term" value="F:carbohydrate binding"/>
    <property type="evidence" value="ECO:0007669"/>
    <property type="project" value="InterPro"/>
</dbReference>
<dbReference type="InterPro" id="IPR000322">
    <property type="entry name" value="Glyco_hydro_31_TIM"/>
</dbReference>
<dbReference type="InterPro" id="IPR048395">
    <property type="entry name" value="Glyco_hydro_31_C"/>
</dbReference>
<dbReference type="InterPro" id="IPR013780">
    <property type="entry name" value="Glyco_hydro_b"/>
</dbReference>
<dbReference type="Gene3D" id="3.20.20.80">
    <property type="entry name" value="Glycosidases"/>
    <property type="match status" value="1"/>
</dbReference>
<dbReference type="Pfam" id="PF03422">
    <property type="entry name" value="CBM_6"/>
    <property type="match status" value="2"/>
</dbReference>
<evidence type="ECO:0000259" key="3">
    <source>
        <dbReference type="PROSITE" id="PS51175"/>
    </source>
</evidence>